<dbReference type="InterPro" id="IPR032466">
    <property type="entry name" value="Metal_Hydrolase"/>
</dbReference>
<reference evidence="4" key="2">
    <citation type="submission" date="2016-04" db="EMBL/GenBank/DDBJ databases">
        <title>First Complete Genome Sequence of a Subdivision 6 Acidobacterium.</title>
        <authorList>
            <person name="Huang S."/>
            <person name="Vieira S."/>
            <person name="Bunk B."/>
            <person name="Riedel T."/>
            <person name="Sproeer C."/>
            <person name="Overmann J."/>
        </authorList>
    </citation>
    <scope>NUCLEOTIDE SEQUENCE [LARGE SCALE GENOMIC DNA]</scope>
    <source>
        <strain evidence="4">DSM 100886 HEG_-6_39</strain>
    </source>
</reference>
<dbReference type="STRING" id="1855912.LuPra_04342"/>
<feature type="signal peptide" evidence="1">
    <location>
        <begin position="1"/>
        <end position="28"/>
    </location>
</feature>
<dbReference type="KEGG" id="abac:LuPra_04342"/>
<feature type="chain" id="PRO_5007511873" evidence="1">
    <location>
        <begin position="29"/>
        <end position="385"/>
    </location>
</feature>
<dbReference type="Proteomes" id="UP000076079">
    <property type="component" value="Chromosome"/>
</dbReference>
<dbReference type="PATRIC" id="fig|1813736.3.peg.4580"/>
<evidence type="ECO:0000313" key="4">
    <source>
        <dbReference type="Proteomes" id="UP000076079"/>
    </source>
</evidence>
<keyword evidence="4" id="KW-1185">Reference proteome</keyword>
<sequence length="385" mass="42559" precursor="true">MSSTRMTRSRGGRLTTALTAGTCLAALAAVVGLSAARDTRETDAGAPAQPATSSAAFNDVHFHLTNYIQEGLDLRTFLKIMGDKAGRVAVFGIPLQQQWSYGNTGTFAPTYYLQTDAPLYYYSFTDAAIAMQYRSLTPTEQARLDPMITGFNPADMYAADHIKRVLKTFPGVFSGIGEFTIHKEFVSSKVAGETASLLNPALDRVLDFAAEVGLVVLMHTDINMPFPRPGQDPYPMEQLRDLLVRHPKTTVIWAHGGLGRIVRPVEDEVGLLDRALSNPALKHLHVDLSWDEVAKYIVSSPATIKATADLLTRHPDRFLFGTDEVAPADQQKYLKVYEMYAPLFAALPPDVSEKLRKGNYERLFDEARRKVRAWERTHAPKGSGQ</sequence>
<feature type="domain" description="Amidohydrolase-related" evidence="2">
    <location>
        <begin position="107"/>
        <end position="364"/>
    </location>
</feature>
<name>A0A143PQV8_LUTPR</name>
<dbReference type="InterPro" id="IPR006680">
    <property type="entry name" value="Amidohydro-rel"/>
</dbReference>
<dbReference type="GO" id="GO:0016787">
    <property type="term" value="F:hydrolase activity"/>
    <property type="evidence" value="ECO:0007669"/>
    <property type="project" value="UniProtKB-KW"/>
</dbReference>
<evidence type="ECO:0000256" key="1">
    <source>
        <dbReference type="SAM" id="SignalP"/>
    </source>
</evidence>
<dbReference type="RefSeq" id="WP_234800496.1">
    <property type="nucleotide sequence ID" value="NZ_CP015136.1"/>
</dbReference>
<reference evidence="3 4" key="1">
    <citation type="journal article" date="2016" name="Genome Announc.">
        <title>First Complete Genome Sequence of a Subdivision 6 Acidobacterium Strain.</title>
        <authorList>
            <person name="Huang S."/>
            <person name="Vieira S."/>
            <person name="Bunk B."/>
            <person name="Riedel T."/>
            <person name="Sproer C."/>
            <person name="Overmann J."/>
        </authorList>
    </citation>
    <scope>NUCLEOTIDE SEQUENCE [LARGE SCALE GENOMIC DNA]</scope>
    <source>
        <strain evidence="4">DSM 100886 HEG_-6_39</strain>
    </source>
</reference>
<dbReference type="Pfam" id="PF04909">
    <property type="entry name" value="Amidohydro_2"/>
    <property type="match status" value="1"/>
</dbReference>
<gene>
    <name evidence="3" type="ORF">LuPra_04342</name>
</gene>
<accession>A0A143PQV8</accession>
<evidence type="ECO:0000259" key="2">
    <source>
        <dbReference type="Pfam" id="PF04909"/>
    </source>
</evidence>
<protein>
    <submittedName>
        <fullName evidence="3">Putative metal-dependent hydrolase of the TIM-barrel fold protein</fullName>
    </submittedName>
</protein>
<dbReference type="AlphaFoldDB" id="A0A143PQV8"/>
<dbReference type="Gene3D" id="3.20.20.140">
    <property type="entry name" value="Metal-dependent hydrolases"/>
    <property type="match status" value="1"/>
</dbReference>
<keyword evidence="1" id="KW-0732">Signal</keyword>
<dbReference type="EMBL" id="CP015136">
    <property type="protein sequence ID" value="AMY11097.1"/>
    <property type="molecule type" value="Genomic_DNA"/>
</dbReference>
<organism evidence="3 4">
    <name type="scientific">Luteitalea pratensis</name>
    <dbReference type="NCBI Taxonomy" id="1855912"/>
    <lineage>
        <taxon>Bacteria</taxon>
        <taxon>Pseudomonadati</taxon>
        <taxon>Acidobacteriota</taxon>
        <taxon>Vicinamibacteria</taxon>
        <taxon>Vicinamibacterales</taxon>
        <taxon>Vicinamibacteraceae</taxon>
        <taxon>Luteitalea</taxon>
    </lineage>
</organism>
<evidence type="ECO:0000313" key="3">
    <source>
        <dbReference type="EMBL" id="AMY11097.1"/>
    </source>
</evidence>
<dbReference type="SUPFAM" id="SSF51556">
    <property type="entry name" value="Metallo-dependent hydrolases"/>
    <property type="match status" value="1"/>
</dbReference>
<keyword evidence="3" id="KW-0378">Hydrolase</keyword>
<proteinExistence type="predicted"/>